<comment type="caution">
    <text evidence="2">The sequence shown here is derived from an EMBL/GenBank/DDBJ whole genome shotgun (WGS) entry which is preliminary data.</text>
</comment>
<keyword evidence="3" id="KW-1185">Reference proteome</keyword>
<feature type="chain" id="PRO_5029662454" evidence="1">
    <location>
        <begin position="28"/>
        <end position="139"/>
    </location>
</feature>
<dbReference type="Proteomes" id="UP000466586">
    <property type="component" value="Unassembled WGS sequence"/>
</dbReference>
<gene>
    <name evidence="2" type="ORF">GS399_16610</name>
</gene>
<organism evidence="2 3">
    <name type="scientific">Hufsiella arboris</name>
    <dbReference type="NCBI Taxonomy" id="2695275"/>
    <lineage>
        <taxon>Bacteria</taxon>
        <taxon>Pseudomonadati</taxon>
        <taxon>Bacteroidota</taxon>
        <taxon>Sphingobacteriia</taxon>
        <taxon>Sphingobacteriales</taxon>
        <taxon>Sphingobacteriaceae</taxon>
        <taxon>Hufsiella</taxon>
    </lineage>
</organism>
<protein>
    <submittedName>
        <fullName evidence="2">Uncharacterized protein</fullName>
    </submittedName>
</protein>
<evidence type="ECO:0000313" key="2">
    <source>
        <dbReference type="EMBL" id="MXV52597.1"/>
    </source>
</evidence>
<keyword evidence="1" id="KW-0732">Signal</keyword>
<reference evidence="2 3" key="1">
    <citation type="submission" date="2019-11" db="EMBL/GenBank/DDBJ databases">
        <title>Pedobacter sp. HMF7647 Genome sequencing and assembly.</title>
        <authorList>
            <person name="Kang H."/>
            <person name="Kim H."/>
            <person name="Joh K."/>
        </authorList>
    </citation>
    <scope>NUCLEOTIDE SEQUENCE [LARGE SCALE GENOMIC DNA]</scope>
    <source>
        <strain evidence="2 3">HMF7647</strain>
    </source>
</reference>
<name>A0A7K1YDC6_9SPHI</name>
<dbReference type="RefSeq" id="WP_160845768.1">
    <property type="nucleotide sequence ID" value="NZ_WVHT01000008.1"/>
</dbReference>
<evidence type="ECO:0000313" key="3">
    <source>
        <dbReference type="Proteomes" id="UP000466586"/>
    </source>
</evidence>
<proteinExistence type="predicted"/>
<dbReference type="EMBL" id="WVHT01000008">
    <property type="protein sequence ID" value="MXV52597.1"/>
    <property type="molecule type" value="Genomic_DNA"/>
</dbReference>
<accession>A0A7K1YDC6</accession>
<sequence length="139" mass="15440">MHLLKFPVLRFIIILTVILITSCAAMAATGCNLGNDIYPNPSGNYFQWDNNVPYYTPANPIHIRFWNGDNQCGVITTALQTTGRQCIVNFGANQDRWGSEVVYSTSEQSCNVPLDDYVWLLFVAAGGFGLYKIKSTLGH</sequence>
<evidence type="ECO:0000256" key="1">
    <source>
        <dbReference type="SAM" id="SignalP"/>
    </source>
</evidence>
<dbReference type="PROSITE" id="PS51257">
    <property type="entry name" value="PROKAR_LIPOPROTEIN"/>
    <property type="match status" value="1"/>
</dbReference>
<feature type="signal peptide" evidence="1">
    <location>
        <begin position="1"/>
        <end position="27"/>
    </location>
</feature>
<dbReference type="AlphaFoldDB" id="A0A7K1YDC6"/>